<comment type="caution">
    <text evidence="1">The sequence shown here is derived from an EMBL/GenBank/DDBJ whole genome shotgun (WGS) entry which is preliminary data.</text>
</comment>
<dbReference type="EMBL" id="BMAU01021342">
    <property type="protein sequence ID" value="GFY16923.1"/>
    <property type="molecule type" value="Genomic_DNA"/>
</dbReference>
<dbReference type="AlphaFoldDB" id="A0A8X6T200"/>
<gene>
    <name evidence="1" type="primary">NCL1_10765</name>
    <name evidence="1" type="ORF">TNCV_3689811</name>
</gene>
<evidence type="ECO:0000313" key="2">
    <source>
        <dbReference type="Proteomes" id="UP000887159"/>
    </source>
</evidence>
<organism evidence="1 2">
    <name type="scientific">Trichonephila clavipes</name>
    <name type="common">Golden silk orbweaver</name>
    <name type="synonym">Nephila clavipes</name>
    <dbReference type="NCBI Taxonomy" id="2585209"/>
    <lineage>
        <taxon>Eukaryota</taxon>
        <taxon>Metazoa</taxon>
        <taxon>Ecdysozoa</taxon>
        <taxon>Arthropoda</taxon>
        <taxon>Chelicerata</taxon>
        <taxon>Arachnida</taxon>
        <taxon>Araneae</taxon>
        <taxon>Araneomorphae</taxon>
        <taxon>Entelegynae</taxon>
        <taxon>Araneoidea</taxon>
        <taxon>Nephilidae</taxon>
        <taxon>Trichonephila</taxon>
    </lineage>
</organism>
<dbReference type="Proteomes" id="UP000887159">
    <property type="component" value="Unassembled WGS sequence"/>
</dbReference>
<proteinExistence type="predicted"/>
<sequence length="128" mass="14686">MLLQPASSQPELMEGTVVLLENSITVRITKEHKQMEANQYPSVRQSNSGSQLFGRNQTTVMRISDHWMQDGTTDRRGRLHTPQCTTSRENRQIVRMAVTDHSVTSRTLSQDISLTYHSVSEHTIRHRL</sequence>
<protein>
    <submittedName>
        <fullName evidence="1">Transposable element Tcb1 transposase</fullName>
    </submittedName>
</protein>
<keyword evidence="2" id="KW-1185">Reference proteome</keyword>
<name>A0A8X6T200_TRICX</name>
<reference evidence="1" key="1">
    <citation type="submission" date="2020-08" db="EMBL/GenBank/DDBJ databases">
        <title>Multicomponent nature underlies the extraordinary mechanical properties of spider dragline silk.</title>
        <authorList>
            <person name="Kono N."/>
            <person name="Nakamura H."/>
            <person name="Mori M."/>
            <person name="Yoshida Y."/>
            <person name="Ohtoshi R."/>
            <person name="Malay A.D."/>
            <person name="Moran D.A.P."/>
            <person name="Tomita M."/>
            <person name="Numata K."/>
            <person name="Arakawa K."/>
        </authorList>
    </citation>
    <scope>NUCLEOTIDE SEQUENCE</scope>
</reference>
<accession>A0A8X6T200</accession>
<evidence type="ECO:0000313" key="1">
    <source>
        <dbReference type="EMBL" id="GFY16923.1"/>
    </source>
</evidence>